<accession>A0A241Q416</accession>
<dbReference type="EMBL" id="CP022123">
    <property type="protein sequence ID" value="ASG29563.1"/>
    <property type="molecule type" value="Genomic_DNA"/>
</dbReference>
<name>A0A241Q416_FUSNP</name>
<dbReference type="Proteomes" id="UP000197638">
    <property type="component" value="Chromosome"/>
</dbReference>
<proteinExistence type="predicted"/>
<dbReference type="AlphaFoldDB" id="A0A241Q416"/>
<dbReference type="RefSeq" id="WP_088765539.1">
    <property type="nucleotide sequence ID" value="NZ_CP022123.1"/>
</dbReference>
<gene>
    <name evidence="1" type="ORF">CBG61_12240</name>
</gene>
<evidence type="ECO:0000313" key="2">
    <source>
        <dbReference type="Proteomes" id="UP000197638"/>
    </source>
</evidence>
<reference evidence="1 2" key="1">
    <citation type="submission" date="2017-06" db="EMBL/GenBank/DDBJ databases">
        <title>Genome sequencing of Fusobacterium nucleatum subsp. polymorphum KCOM 1275 (=ChDC F310).</title>
        <authorList>
            <person name="Kook J.-K."/>
            <person name="Park S.-N."/>
            <person name="Lim Y.K."/>
            <person name="Roh H."/>
        </authorList>
    </citation>
    <scope>NUCLEOTIDE SEQUENCE [LARGE SCALE GENOMIC DNA]</scope>
    <source>
        <strain evidence="1 2">KCOM 1275</strain>
    </source>
</reference>
<protein>
    <submittedName>
        <fullName evidence="1">Uncharacterized protein</fullName>
    </submittedName>
</protein>
<evidence type="ECO:0000313" key="1">
    <source>
        <dbReference type="EMBL" id="ASG29563.1"/>
    </source>
</evidence>
<organism evidence="1 2">
    <name type="scientific">Fusobacterium nucleatum subsp. polymorphum</name>
    <name type="common">Fusobacterium polymorphum</name>
    <dbReference type="NCBI Taxonomy" id="76857"/>
    <lineage>
        <taxon>Bacteria</taxon>
        <taxon>Fusobacteriati</taxon>
        <taxon>Fusobacteriota</taxon>
        <taxon>Fusobacteriia</taxon>
        <taxon>Fusobacteriales</taxon>
        <taxon>Fusobacteriaceae</taxon>
        <taxon>Fusobacterium</taxon>
    </lineage>
</organism>
<sequence>MNNLNTCFEEKIFMKLAIYRNVLGKKNIKDYELIGIVLELIYSNIITINEFLEISRDTIEYKTKNIKYLDELNEEIENIYETLIGDIKKKETFRRNLLNWVKKYVEYFKNRDKN</sequence>